<keyword evidence="8" id="KW-1185">Reference proteome</keyword>
<feature type="transmembrane region" description="Helical" evidence="4">
    <location>
        <begin position="180"/>
        <end position="202"/>
    </location>
</feature>
<evidence type="ECO:0000313" key="8">
    <source>
        <dbReference type="Proteomes" id="UP001368318"/>
    </source>
</evidence>
<dbReference type="GO" id="GO:0003700">
    <property type="term" value="F:DNA-binding transcription factor activity"/>
    <property type="evidence" value="ECO:0007669"/>
    <property type="project" value="InterPro"/>
</dbReference>
<dbReference type="Proteomes" id="UP001368318">
    <property type="component" value="Chromosome"/>
</dbReference>
<evidence type="ECO:0000313" key="6">
    <source>
        <dbReference type="EMBL" id="WXA02338.1"/>
    </source>
</evidence>
<keyword evidence="4" id="KW-0812">Transmembrane</keyword>
<dbReference type="InterPro" id="IPR009057">
    <property type="entry name" value="Homeodomain-like_sf"/>
</dbReference>
<feature type="transmembrane region" description="Helical" evidence="4">
    <location>
        <begin position="69"/>
        <end position="86"/>
    </location>
</feature>
<accession>A0AAU6NXE8</accession>
<dbReference type="KEGG" id="mcaa:R3L15_10250"/>
<evidence type="ECO:0000256" key="1">
    <source>
        <dbReference type="ARBA" id="ARBA00023015"/>
    </source>
</evidence>
<dbReference type="InterPro" id="IPR018060">
    <property type="entry name" value="HTH_AraC"/>
</dbReference>
<dbReference type="AlphaFoldDB" id="A0AAU6NXE8"/>
<sequence length="375" mass="43711">MDYFTVLGFSFFGIGSFLSLFFILRKGLNDGGYLFLYFLLFLLSYELFYKTLIHSEVIYSFPALYISGRFFNLLVYPVFLFFVLSITRPNFRLSVKHWILISTIIAFILINYLPSLSLSIDQKLENLHLFYKDTRPGPFNYWKNWQTLLKGTIIPLVFVSLTAFEFYRFTKDNHSRPKKILLYILLTVISFFFLFTVFSNLIYKRLEMASGWSMIEWPVDIFFLSGVIALLSIIALLVNSGVAFLPPSKYASSSLNKNSYDEMLSEISRVIREKQLYKQFDFNLQLLSDELNSNSSYISQTINHGLGIRFNDYINQFRVEEAKLQLRSPENKHITIEAISELCGFKSKSTFFRAFKKETGLTPKQFVQDSKKGSN</sequence>
<feature type="domain" description="HTH araC/xylS-type" evidence="5">
    <location>
        <begin position="261"/>
        <end position="369"/>
    </location>
</feature>
<dbReference type="PANTHER" id="PTHR43280:SF29">
    <property type="entry name" value="ARAC-FAMILY TRANSCRIPTIONAL REGULATOR"/>
    <property type="match status" value="1"/>
</dbReference>
<feature type="transmembrane region" description="Helical" evidence="4">
    <location>
        <begin position="6"/>
        <end position="24"/>
    </location>
</feature>
<dbReference type="EMBL" id="CP136924">
    <property type="protein sequence ID" value="WXA02338.1"/>
    <property type="molecule type" value="Genomic_DNA"/>
</dbReference>
<dbReference type="SUPFAM" id="SSF46689">
    <property type="entry name" value="Homeodomain-like"/>
    <property type="match status" value="1"/>
</dbReference>
<feature type="transmembrane region" description="Helical" evidence="4">
    <location>
        <begin position="222"/>
        <end position="245"/>
    </location>
</feature>
<dbReference type="RefSeq" id="WP_338731517.1">
    <property type="nucleotide sequence ID" value="NZ_CP136924.1"/>
</dbReference>
<dbReference type="GO" id="GO:0043565">
    <property type="term" value="F:sequence-specific DNA binding"/>
    <property type="evidence" value="ECO:0007669"/>
    <property type="project" value="InterPro"/>
</dbReference>
<feature type="transmembrane region" description="Helical" evidence="4">
    <location>
        <begin position="148"/>
        <end position="168"/>
    </location>
</feature>
<evidence type="ECO:0000256" key="4">
    <source>
        <dbReference type="SAM" id="Phobius"/>
    </source>
</evidence>
<evidence type="ECO:0000259" key="5">
    <source>
        <dbReference type="PROSITE" id="PS01124"/>
    </source>
</evidence>
<keyword evidence="3" id="KW-0804">Transcription</keyword>
<dbReference type="Gene3D" id="1.10.10.60">
    <property type="entry name" value="Homeodomain-like"/>
    <property type="match status" value="2"/>
</dbReference>
<evidence type="ECO:0000256" key="3">
    <source>
        <dbReference type="ARBA" id="ARBA00023163"/>
    </source>
</evidence>
<protein>
    <submittedName>
        <fullName evidence="6">AraC family transcriptional regulator</fullName>
    </submittedName>
</protein>
<keyword evidence="4" id="KW-1133">Transmembrane helix</keyword>
<keyword evidence="2" id="KW-0238">DNA-binding</keyword>
<feature type="transmembrane region" description="Helical" evidence="4">
    <location>
        <begin position="31"/>
        <end position="49"/>
    </location>
</feature>
<keyword evidence="4" id="KW-0472">Membrane</keyword>
<dbReference type="PROSITE" id="PS01124">
    <property type="entry name" value="HTH_ARAC_FAMILY_2"/>
    <property type="match status" value="1"/>
</dbReference>
<name>A0AAU6NXE8_9FLAO</name>
<dbReference type="InterPro" id="IPR018062">
    <property type="entry name" value="HTH_AraC-typ_CS"/>
</dbReference>
<keyword evidence="1" id="KW-0805">Transcription regulation</keyword>
<feature type="transmembrane region" description="Helical" evidence="4">
    <location>
        <begin position="98"/>
        <end position="120"/>
    </location>
</feature>
<evidence type="ECO:0000313" key="7">
    <source>
        <dbReference type="EMBL" id="WXA12500.1"/>
    </source>
</evidence>
<reference evidence="6 8" key="1">
    <citation type="submission" date="2023-10" db="EMBL/GenBank/DDBJ databases">
        <title>Culture-based analysis of two novel bacteria associated with mangrove crab gills.</title>
        <authorList>
            <person name="Yang X."/>
            <person name="Garuglieri E."/>
            <person name="Van Goethem M.W."/>
            <person name="Fusi M."/>
            <person name="Marasco R."/>
            <person name="Daffonchio D.G."/>
        </authorList>
    </citation>
    <scope>NUCLEOTIDE SEQUENCE [LARGE SCALE GENOMIC DNA]</scope>
    <source>
        <strain evidence="7">UG2-1</strain>
        <strain evidence="6">UG2-2</strain>
        <strain evidence="8">UG2_2</strain>
    </source>
</reference>
<dbReference type="PANTHER" id="PTHR43280">
    <property type="entry name" value="ARAC-FAMILY TRANSCRIPTIONAL REGULATOR"/>
    <property type="match status" value="1"/>
</dbReference>
<dbReference type="SMART" id="SM00342">
    <property type="entry name" value="HTH_ARAC"/>
    <property type="match status" value="1"/>
</dbReference>
<proteinExistence type="predicted"/>
<dbReference type="PROSITE" id="PS00041">
    <property type="entry name" value="HTH_ARAC_FAMILY_1"/>
    <property type="match status" value="1"/>
</dbReference>
<evidence type="ECO:0000256" key="2">
    <source>
        <dbReference type="ARBA" id="ARBA00023125"/>
    </source>
</evidence>
<organism evidence="6 8">
    <name type="scientific">Mangrovimonas cancribranchiae</name>
    <dbReference type="NCBI Taxonomy" id="3080055"/>
    <lineage>
        <taxon>Bacteria</taxon>
        <taxon>Pseudomonadati</taxon>
        <taxon>Bacteroidota</taxon>
        <taxon>Flavobacteriia</taxon>
        <taxon>Flavobacteriales</taxon>
        <taxon>Flavobacteriaceae</taxon>
        <taxon>Mangrovimonas</taxon>
    </lineage>
</organism>
<dbReference type="EMBL" id="CP136925">
    <property type="protein sequence ID" value="WXA12500.1"/>
    <property type="molecule type" value="Genomic_DNA"/>
</dbReference>
<gene>
    <name evidence="7" type="ORF">R3L15_10250</name>
    <name evidence="6" type="ORF">R3L16_11335</name>
</gene>
<dbReference type="Pfam" id="PF12833">
    <property type="entry name" value="HTH_18"/>
    <property type="match status" value="1"/>
</dbReference>